<keyword evidence="1" id="KW-0472">Membrane</keyword>
<accession>A0A812M324</accession>
<keyword evidence="1" id="KW-0812">Transmembrane</keyword>
<evidence type="ECO:0000313" key="3">
    <source>
        <dbReference type="Proteomes" id="UP000649617"/>
    </source>
</evidence>
<feature type="transmembrane region" description="Helical" evidence="1">
    <location>
        <begin position="52"/>
        <end position="72"/>
    </location>
</feature>
<name>A0A812M324_SYMPI</name>
<gene>
    <name evidence="2" type="ORF">SPIL2461_LOCUS5049</name>
</gene>
<evidence type="ECO:0000256" key="1">
    <source>
        <dbReference type="SAM" id="Phobius"/>
    </source>
</evidence>
<dbReference type="AlphaFoldDB" id="A0A812M324"/>
<feature type="transmembrane region" description="Helical" evidence="1">
    <location>
        <begin position="148"/>
        <end position="170"/>
    </location>
</feature>
<dbReference type="Proteomes" id="UP000649617">
    <property type="component" value="Unassembled WGS sequence"/>
</dbReference>
<dbReference type="EMBL" id="CAJNIZ010007002">
    <property type="protein sequence ID" value="CAE7254377.1"/>
    <property type="molecule type" value="Genomic_DNA"/>
</dbReference>
<evidence type="ECO:0000313" key="2">
    <source>
        <dbReference type="EMBL" id="CAE7254377.1"/>
    </source>
</evidence>
<dbReference type="OrthoDB" id="413443at2759"/>
<protein>
    <submittedName>
        <fullName evidence="2">Uncharacterized protein</fullName>
    </submittedName>
</protein>
<reference evidence="2" key="1">
    <citation type="submission" date="2021-02" db="EMBL/GenBank/DDBJ databases">
        <authorList>
            <person name="Dougan E. K."/>
            <person name="Rhodes N."/>
            <person name="Thang M."/>
            <person name="Chan C."/>
        </authorList>
    </citation>
    <scope>NUCLEOTIDE SEQUENCE</scope>
</reference>
<comment type="caution">
    <text evidence="2">The sequence shown here is derived from an EMBL/GenBank/DDBJ whole genome shotgun (WGS) entry which is preliminary data.</text>
</comment>
<keyword evidence="1" id="KW-1133">Transmembrane helix</keyword>
<keyword evidence="3" id="KW-1185">Reference proteome</keyword>
<sequence length="371" mass="41801">MTALFLNNGRIAPMIATFMATIAAVLFVAAGLPMEFREYQVEPPYAPQYPMVSYWAKAVGFLTYCIVLLSWRPRKSIFMDVLCIDQDNARRKALALFSMPAFLKASDSLLVLWDPSYTRRLWCCFEIAAFLRTRDSGQRARVIVRPTLIGPGFISIPVALSCMVLGMGFVPTGQKNNDHAVMWPIMTCDRRVLLSCIARWFGSSDAFNRMVRTEVLVCLTEQLASQVLTYKEFVLMAVPVMWLHMDAASEPLEWALHPREGYKHKPGDVFSLSSDALREIIRGIGWTLGNVPILFFVTSKLTCLLRNQVGKTRAVRICGDILINCFVLLAVILLFVAMLYLEVQIIGFLLALAVYDVIIFVVAILIFNCFP</sequence>
<feature type="transmembrane region" description="Helical" evidence="1">
    <location>
        <begin position="12"/>
        <end position="32"/>
    </location>
</feature>
<organism evidence="2 3">
    <name type="scientific">Symbiodinium pilosum</name>
    <name type="common">Dinoflagellate</name>
    <dbReference type="NCBI Taxonomy" id="2952"/>
    <lineage>
        <taxon>Eukaryota</taxon>
        <taxon>Sar</taxon>
        <taxon>Alveolata</taxon>
        <taxon>Dinophyceae</taxon>
        <taxon>Suessiales</taxon>
        <taxon>Symbiodiniaceae</taxon>
        <taxon>Symbiodinium</taxon>
    </lineage>
</organism>
<feature type="transmembrane region" description="Helical" evidence="1">
    <location>
        <begin position="346"/>
        <end position="370"/>
    </location>
</feature>
<feature type="transmembrane region" description="Helical" evidence="1">
    <location>
        <begin position="321"/>
        <end position="340"/>
    </location>
</feature>
<proteinExistence type="predicted"/>
<feature type="non-terminal residue" evidence="2">
    <location>
        <position position="1"/>
    </location>
</feature>